<dbReference type="Gene3D" id="3.30.310.130">
    <property type="entry name" value="Ubiquitin-related"/>
    <property type="match status" value="1"/>
</dbReference>
<proteinExistence type="predicted"/>
<dbReference type="InterPro" id="IPR038765">
    <property type="entry name" value="Papain-like_cys_pep_sf"/>
</dbReference>
<feature type="compositionally biased region" description="Acidic residues" evidence="1">
    <location>
        <begin position="159"/>
        <end position="189"/>
    </location>
</feature>
<organism evidence="3 4">
    <name type="scientific">Dioscorea cayennensis subsp. rotundata</name>
    <name type="common">White Guinea yam</name>
    <name type="synonym">Dioscorea rotundata</name>
    <dbReference type="NCBI Taxonomy" id="55577"/>
    <lineage>
        <taxon>Eukaryota</taxon>
        <taxon>Viridiplantae</taxon>
        <taxon>Streptophyta</taxon>
        <taxon>Embryophyta</taxon>
        <taxon>Tracheophyta</taxon>
        <taxon>Spermatophyta</taxon>
        <taxon>Magnoliopsida</taxon>
        <taxon>Liliopsida</taxon>
        <taxon>Dioscoreales</taxon>
        <taxon>Dioscoreaceae</taxon>
        <taxon>Dioscorea</taxon>
    </lineage>
</organism>
<dbReference type="Pfam" id="PF03031">
    <property type="entry name" value="NIF"/>
    <property type="match status" value="1"/>
</dbReference>
<evidence type="ECO:0000313" key="4">
    <source>
        <dbReference type="RefSeq" id="XP_039133226.1"/>
    </source>
</evidence>
<dbReference type="InterPro" id="IPR004274">
    <property type="entry name" value="FCP1_dom"/>
</dbReference>
<reference evidence="4" key="1">
    <citation type="submission" date="2025-08" db="UniProtKB">
        <authorList>
            <consortium name="RefSeq"/>
        </authorList>
    </citation>
    <scope>IDENTIFICATION</scope>
</reference>
<dbReference type="Gene3D" id="1.10.418.20">
    <property type="match status" value="1"/>
</dbReference>
<keyword evidence="3" id="KW-1185">Reference proteome</keyword>
<evidence type="ECO:0000313" key="3">
    <source>
        <dbReference type="Proteomes" id="UP001515500"/>
    </source>
</evidence>
<feature type="region of interest" description="Disordered" evidence="1">
    <location>
        <begin position="131"/>
        <end position="189"/>
    </location>
</feature>
<dbReference type="SUPFAM" id="SSF54001">
    <property type="entry name" value="Cysteine proteinases"/>
    <property type="match status" value="1"/>
</dbReference>
<dbReference type="RefSeq" id="XP_039133226.1">
    <property type="nucleotide sequence ID" value="XM_039277292.1"/>
</dbReference>
<dbReference type="Proteomes" id="UP001515500">
    <property type="component" value="Chromosome 10"/>
</dbReference>
<dbReference type="InterPro" id="IPR036412">
    <property type="entry name" value="HAD-like_sf"/>
</dbReference>
<dbReference type="GeneID" id="120270274"/>
<dbReference type="PROSITE" id="PS50969">
    <property type="entry name" value="FCP1"/>
    <property type="match status" value="1"/>
</dbReference>
<feature type="compositionally biased region" description="Basic and acidic residues" evidence="1">
    <location>
        <begin position="239"/>
        <end position="249"/>
    </location>
</feature>
<dbReference type="InterPro" id="IPR023214">
    <property type="entry name" value="HAD_sf"/>
</dbReference>
<feature type="compositionally biased region" description="Polar residues" evidence="1">
    <location>
        <begin position="224"/>
        <end position="237"/>
    </location>
</feature>
<dbReference type="AlphaFoldDB" id="A0AB40C0H9"/>
<dbReference type="Gene3D" id="3.40.50.1000">
    <property type="entry name" value="HAD superfamily/HAD-like"/>
    <property type="match status" value="1"/>
</dbReference>
<name>A0AB40C0H9_DIOCR</name>
<feature type="compositionally biased region" description="Acidic residues" evidence="1">
    <location>
        <begin position="136"/>
        <end position="149"/>
    </location>
</feature>
<dbReference type="SUPFAM" id="SSF56784">
    <property type="entry name" value="HAD-like"/>
    <property type="match status" value="1"/>
</dbReference>
<sequence length="303" mass="35696">MDVWKNEYGCVNHAQVSDFLSGQRMVADDVVDVFCLMLNESLRKTPSVYKRRGIATRPQAFQLSKLKDDNKSLINLMNNPLSVYDQVEVVLIPIIVDNHYHLLVLDKEKKEYLHFSSISKKTYNDAAKKMEVKEKEEEEEEEKQEDEVEVVMKEKEGEKEVEEEKEEELKVDEEKEEEKEVEEEQEVEDQQCTHLMDKMQLGPQKIEEKKMNWKQEKIEDHNELSVSQSESCVNPNEETLDKTKNEQDKVDHGSLKQKFLIFDVNGVLAKTEHKYVTPRPFVEDFLEFCFEHYEVAIWSSKKP</sequence>
<feature type="region of interest" description="Disordered" evidence="1">
    <location>
        <begin position="219"/>
        <end position="249"/>
    </location>
</feature>
<evidence type="ECO:0000256" key="1">
    <source>
        <dbReference type="SAM" id="MobiDB-lite"/>
    </source>
</evidence>
<feature type="domain" description="FCP1 homology" evidence="2">
    <location>
        <begin position="253"/>
        <end position="303"/>
    </location>
</feature>
<evidence type="ECO:0000259" key="2">
    <source>
        <dbReference type="PROSITE" id="PS50969"/>
    </source>
</evidence>
<accession>A0AB40C0H9</accession>
<gene>
    <name evidence="4" type="primary">LOC120270274</name>
</gene>
<protein>
    <submittedName>
        <fullName evidence="4">Rho GTPase-activating protein gacV-like</fullName>
    </submittedName>
</protein>